<evidence type="ECO:0000256" key="1">
    <source>
        <dbReference type="SAM" id="Phobius"/>
    </source>
</evidence>
<name>A0ABT7PKW2_9BACT</name>
<dbReference type="PANTHER" id="PTHR30487:SF0">
    <property type="entry name" value="PREPILIN LEADER PEPTIDASE_N-METHYLTRANSFERASE-RELATED"/>
    <property type="match status" value="1"/>
</dbReference>
<keyword evidence="4" id="KW-1185">Reference proteome</keyword>
<feature type="transmembrane region" description="Helical" evidence="1">
    <location>
        <begin position="397"/>
        <end position="415"/>
    </location>
</feature>
<keyword evidence="1" id="KW-1133">Transmembrane helix</keyword>
<dbReference type="PANTHER" id="PTHR30487">
    <property type="entry name" value="TYPE 4 PREPILIN-LIKE PROTEINS LEADER PEPTIDE-PROCESSING ENZYME"/>
    <property type="match status" value="1"/>
</dbReference>
<evidence type="ECO:0000313" key="4">
    <source>
        <dbReference type="Proteomes" id="UP001239462"/>
    </source>
</evidence>
<dbReference type="EMBL" id="JASZZN010000011">
    <property type="protein sequence ID" value="MDM4016931.1"/>
    <property type="molecule type" value="Genomic_DNA"/>
</dbReference>
<dbReference type="RefSeq" id="WP_289164501.1">
    <property type="nucleotide sequence ID" value="NZ_JASZZN010000011.1"/>
</dbReference>
<keyword evidence="1" id="KW-0812">Transmembrane</keyword>
<feature type="transmembrane region" description="Helical" evidence="1">
    <location>
        <begin position="113"/>
        <end position="134"/>
    </location>
</feature>
<feature type="transmembrane region" description="Helical" evidence="1">
    <location>
        <begin position="427"/>
        <end position="454"/>
    </location>
</feature>
<feature type="domain" description="Prepilin peptidase A24 N-terminal" evidence="2">
    <location>
        <begin position="212"/>
        <end position="292"/>
    </location>
</feature>
<dbReference type="InterPro" id="IPR050882">
    <property type="entry name" value="Prepilin_peptidase/N-MTase"/>
</dbReference>
<feature type="transmembrane region" description="Helical" evidence="1">
    <location>
        <begin position="62"/>
        <end position="83"/>
    </location>
</feature>
<reference evidence="3 4" key="1">
    <citation type="submission" date="2023-06" db="EMBL/GenBank/DDBJ databases">
        <title>Roseiconus lacunae JC819 isolated from Gulf of Mannar region, Tamil Nadu.</title>
        <authorList>
            <person name="Pk S."/>
            <person name="Ch S."/>
            <person name="Ch V.R."/>
        </authorList>
    </citation>
    <scope>NUCLEOTIDE SEQUENCE [LARGE SCALE GENOMIC DNA]</scope>
    <source>
        <strain evidence="3 4">JC819</strain>
    </source>
</reference>
<keyword evidence="1" id="KW-0472">Membrane</keyword>
<feature type="transmembrane region" description="Helical" evidence="1">
    <location>
        <begin position="313"/>
        <end position="342"/>
    </location>
</feature>
<feature type="transmembrane region" description="Helical" evidence="1">
    <location>
        <begin position="354"/>
        <end position="377"/>
    </location>
</feature>
<gene>
    <name evidence="3" type="ORF">QTN89_15900</name>
</gene>
<evidence type="ECO:0000259" key="2">
    <source>
        <dbReference type="Pfam" id="PF06750"/>
    </source>
</evidence>
<evidence type="ECO:0000313" key="3">
    <source>
        <dbReference type="EMBL" id="MDM4016931.1"/>
    </source>
</evidence>
<dbReference type="Proteomes" id="UP001239462">
    <property type="component" value="Unassembled WGS sequence"/>
</dbReference>
<organism evidence="3 4">
    <name type="scientific">Roseiconus lacunae</name>
    <dbReference type="NCBI Taxonomy" id="2605694"/>
    <lineage>
        <taxon>Bacteria</taxon>
        <taxon>Pseudomonadati</taxon>
        <taxon>Planctomycetota</taxon>
        <taxon>Planctomycetia</taxon>
        <taxon>Pirellulales</taxon>
        <taxon>Pirellulaceae</taxon>
        <taxon>Roseiconus</taxon>
    </lineage>
</organism>
<sequence length="497" mass="54002">MSCQTASKVDGDEHCGDGVSVGRDPFDVTLLGEYARSLLLGTAGITAVLWAAQWSLDSGALGSTAFTMVIANLLIIGVAVGQWFAGFPRLILLAGLASWVTLEMVAGKDSVSWWQPALMFSPAVTVVSLIVLMYRDLMFAIGGRLKVTWRGKTIVVFVLAAMIYMIVIPGVDAVVGGQQGKPQSYRIEDLSLAETLRVRSSKLAVFAIFAYTGACVGSFLNVVAASAPRGESIAFRSSACPQCGTPIRRIDNLPIVSYLSLGGRCRDCSAEIPIRYFITEAVGLVIFASLFLYELVTGAANVPGFQLYHHAGILWIILYTKWPVVGIYFFHCLLFSCILMLALTERDRLNAPPWLVATLIVLCLATVVASPTMLTVSIADQTPFQISETFPSWLDRAANSLGGGLFGWAFARFVVTIRRLRLKRSSSLTLAFVLLGMALGWQAILTIAVVWLIAVKLLASQHGRKVRPSWLTATALLFAIAMLHHPVWRWTASTLSF</sequence>
<dbReference type="InterPro" id="IPR010627">
    <property type="entry name" value="Prepilin_pept_A24_N"/>
</dbReference>
<comment type="caution">
    <text evidence="3">The sequence shown here is derived from an EMBL/GenBank/DDBJ whole genome shotgun (WGS) entry which is preliminary data.</text>
</comment>
<protein>
    <submittedName>
        <fullName evidence="3">Prepilin peptidase</fullName>
    </submittedName>
</protein>
<dbReference type="Pfam" id="PF06750">
    <property type="entry name" value="A24_N_bact"/>
    <property type="match status" value="1"/>
</dbReference>
<proteinExistence type="predicted"/>
<feature type="transmembrane region" description="Helical" evidence="1">
    <location>
        <begin position="274"/>
        <end position="293"/>
    </location>
</feature>
<feature type="transmembrane region" description="Helical" evidence="1">
    <location>
        <begin position="154"/>
        <end position="175"/>
    </location>
</feature>
<accession>A0ABT7PKW2</accession>
<feature type="transmembrane region" description="Helical" evidence="1">
    <location>
        <begin position="203"/>
        <end position="227"/>
    </location>
</feature>
<feature type="transmembrane region" description="Helical" evidence="1">
    <location>
        <begin position="469"/>
        <end position="488"/>
    </location>
</feature>
<feature type="transmembrane region" description="Helical" evidence="1">
    <location>
        <begin position="38"/>
        <end position="56"/>
    </location>
</feature>